<gene>
    <name evidence="2" type="ORF">RhiirA1_464671</name>
</gene>
<reference evidence="2 3" key="1">
    <citation type="submission" date="2017-10" db="EMBL/GenBank/DDBJ databases">
        <title>Extensive intraspecific genome diversity in a model arbuscular mycorrhizal fungus.</title>
        <authorList>
            <person name="Chen E.C.H."/>
            <person name="Morin E."/>
            <person name="Baudet D."/>
            <person name="Noel J."/>
            <person name="Ndikumana S."/>
            <person name="Charron P."/>
            <person name="St-Onge C."/>
            <person name="Giorgi J."/>
            <person name="Grigoriev I.V."/>
            <person name="Roux C."/>
            <person name="Martin F.M."/>
            <person name="Corradi N."/>
        </authorList>
    </citation>
    <scope>NUCLEOTIDE SEQUENCE [LARGE SCALE GENOMIC DNA]</scope>
    <source>
        <strain evidence="2 3">A1</strain>
    </source>
</reference>
<evidence type="ECO:0000313" key="3">
    <source>
        <dbReference type="Proteomes" id="UP000232688"/>
    </source>
</evidence>
<dbReference type="VEuPathDB" id="FungiDB:RhiirA1_464671"/>
<proteinExistence type="predicted"/>
<feature type="region of interest" description="Disordered" evidence="1">
    <location>
        <begin position="104"/>
        <end position="132"/>
    </location>
</feature>
<accession>A0A2N0RHJ8</accession>
<evidence type="ECO:0008006" key="4">
    <source>
        <dbReference type="Google" id="ProtNLM"/>
    </source>
</evidence>
<evidence type="ECO:0000256" key="1">
    <source>
        <dbReference type="SAM" id="MobiDB-lite"/>
    </source>
</evidence>
<feature type="compositionally biased region" description="Acidic residues" evidence="1">
    <location>
        <begin position="111"/>
        <end position="132"/>
    </location>
</feature>
<reference evidence="2 3" key="2">
    <citation type="submission" date="2017-10" db="EMBL/GenBank/DDBJ databases">
        <title>Genome analyses suggest a sexual origin of heterokaryosis in a supposedly ancient asexual fungus.</title>
        <authorList>
            <person name="Corradi N."/>
            <person name="Sedzielewska K."/>
            <person name="Noel J."/>
            <person name="Charron P."/>
            <person name="Farinelli L."/>
            <person name="Marton T."/>
            <person name="Kruger M."/>
            <person name="Pelin A."/>
            <person name="Brachmann A."/>
            <person name="Corradi N."/>
        </authorList>
    </citation>
    <scope>NUCLEOTIDE SEQUENCE [LARGE SCALE GENOMIC DNA]</scope>
    <source>
        <strain evidence="2 3">A1</strain>
    </source>
</reference>
<organism evidence="2 3">
    <name type="scientific">Rhizophagus irregularis</name>
    <dbReference type="NCBI Taxonomy" id="588596"/>
    <lineage>
        <taxon>Eukaryota</taxon>
        <taxon>Fungi</taxon>
        <taxon>Fungi incertae sedis</taxon>
        <taxon>Mucoromycota</taxon>
        <taxon>Glomeromycotina</taxon>
        <taxon>Glomeromycetes</taxon>
        <taxon>Glomerales</taxon>
        <taxon>Glomeraceae</taxon>
        <taxon>Rhizophagus</taxon>
    </lineage>
</organism>
<evidence type="ECO:0000313" key="2">
    <source>
        <dbReference type="EMBL" id="PKC62782.1"/>
    </source>
</evidence>
<name>A0A2N0RHJ8_9GLOM</name>
<dbReference type="EMBL" id="LLXH01000814">
    <property type="protein sequence ID" value="PKC62782.1"/>
    <property type="molecule type" value="Genomic_DNA"/>
</dbReference>
<dbReference type="VEuPathDB" id="FungiDB:RhiirFUN_024331"/>
<dbReference type="Proteomes" id="UP000232688">
    <property type="component" value="Unassembled WGS sequence"/>
</dbReference>
<comment type="caution">
    <text evidence="2">The sequence shown here is derived from an EMBL/GenBank/DDBJ whole genome shotgun (WGS) entry which is preliminary data.</text>
</comment>
<dbReference type="VEuPathDB" id="FungiDB:FUN_008138"/>
<sequence>MVKITYKKKDANLRQVIRPKFGKNANLRKNVHLFAKHATNIVITTQNDFNRYQYSLSQSFKTNSTSDESHNLNLQYDNILDNNIHNITQIINHNLSISDINEENQENRSDQEDEINQENEDQENYSWESDNEDQENYFWESDYEEDDDLSFEFKNQYDVLQNTPTYYGETKPYFPNKTVMMMFIWYTKYMIGSHAYQDLAKIIRHPDFHALDLPLSITTLKQMRRGLPLMTLNSHNIKINPKDTPSTSPFLKEGYTFSIIDHIERLLNNPLIYPKLYFGPGVETSERSELWHGQVWKESPLFGETEYRIGNVLYKAGDFVLYYTKEMTEQRLGQINGIVIPKENSKQHLLYIQKIIYYEDLPGNIKSFNRQNQSNNHNTVWLTEKREIISVDDIITHVNIWLEDLPEPVNYDYRIKEILYTHNNQQKIRQIQKRHRLPCYSFQKPPGLRHLKFFVDLYFDDFGAFGKSYHKLGGLYVQFGNMTLSMRQCLKNHFLIGLIPFGAKFTDFIKPFICQMQKLQDGLIMYNCNGEEVFVSGGLGMCTADLPQGNDIAGVRRHNADRGCRSCEITQEKIGDINFDIYMNCRYCHITDLQYQEIKHAITRSAKKNLAKKYGLCLEKNILDHLIRNRHVQTPQDPFHCLAGLVRRLLDETFNSMNCEGHSEFIKEWRVFEVPSIWNRLQNPITHRDSYWMNDSLRLAMIIPYILTRAINHRHYKAEVLTRIKNDCLLSSQVQVPGIIVNCWVKMAKACKYVFKTPYVVNTDYNDYTILRKILERAIVALLKVFGTVFSKLPNIHALRHLPDIAANFGTLINTSVSIKEAVHGLYKRFVPHTNKKDISMDLSKRDNTLQTLRYLLDGGLDMRYNKIDLFAKITYDERLHNLLDNWYISDIVEDNTAESCSDIFSIHPDFQDIQVRGLWKLNKIREQNLPSVLSAENFLTDLTRIYIDIYQNSGAIIQRHVDYYSSIRFTVKNGDVYSNITLRIGEAIDVENVDDPNGRSYALIRAIMIHQDDFRRNNPFLLIDWFYEKGSADSVTGFPIYGLQESDDHSWFHLYPLIIVDRKPKVHFVHKCTARCSNGSHDKNNEEWQTGNTPIRDYIDNLSNKDLRSLEKKNIMFMDQITTDAGWSIFIGMGRSKTQQLKQLHRKNTEGIDITLEQSTEDGDFWKNVITRYTPRYNKTDART</sequence>
<dbReference type="AlphaFoldDB" id="A0A2N0RHJ8"/>
<dbReference type="VEuPathDB" id="FungiDB:RhiirFUN_010580"/>
<protein>
    <recommendedName>
        <fullName evidence="4">BAH domain-containing protein</fullName>
    </recommendedName>
</protein>